<dbReference type="PANTHER" id="PTHR10695">
    <property type="entry name" value="DEPHOSPHO-COA KINASE-RELATED"/>
    <property type="match status" value="1"/>
</dbReference>
<dbReference type="FunFam" id="3.40.50.620:FF:000089">
    <property type="entry name" value="Bifunctional coenzyme A synthase"/>
    <property type="match status" value="1"/>
</dbReference>
<evidence type="ECO:0000313" key="3">
    <source>
        <dbReference type="Proteomes" id="UP001146793"/>
    </source>
</evidence>
<evidence type="ECO:0000313" key="2">
    <source>
        <dbReference type="EMBL" id="KAJ3442760.1"/>
    </source>
</evidence>
<feature type="domain" description="Cytidyltransferase-like" evidence="1">
    <location>
        <begin position="175"/>
        <end position="318"/>
    </location>
</feature>
<dbReference type="EMBL" id="JANTQA010000026">
    <property type="protein sequence ID" value="KAJ3442760.1"/>
    <property type="molecule type" value="Genomic_DNA"/>
</dbReference>
<sequence>MSNKIGFLSFSVPTEPYDVVSHEKNITLLYTSIGKVQKRLFVGIQNLLKLNLDLIQKVLILYYNVTILKNPQLEVILIPMDDPDSFLEKEAGIQIVFDSYDEELGKENLLEINDKRKENNFSPLEYFECEEKKIPLSFSTSSLSDWCSTDDEFDLDINEKKKKKKKNNPTFSGVVLGGTFDRLHSGHRALLTVAALSATKKLIIGVTDGKKLLGKKSHSTLIESYECRSKRVEKFIKYINPFLNFEIIKLSDPFGPSITAKDISAIVVSAETRRGADRVNELRKQNGLMELEVVVIDYVKSLVYINPNDFKLSSSSLRHLDWLQMQKTLLSKKKKISNSKHENYDRRTKFYK</sequence>
<dbReference type="GO" id="GO:0016779">
    <property type="term" value="F:nucleotidyltransferase activity"/>
    <property type="evidence" value="ECO:0007669"/>
    <property type="project" value="UniProtKB-KW"/>
</dbReference>
<dbReference type="Proteomes" id="UP001146793">
    <property type="component" value="Unassembled WGS sequence"/>
</dbReference>
<dbReference type="CDD" id="cd02164">
    <property type="entry name" value="PPAT_CoAS"/>
    <property type="match status" value="1"/>
</dbReference>
<keyword evidence="2" id="KW-0548">Nucleotidyltransferase</keyword>
<dbReference type="InterPro" id="IPR014729">
    <property type="entry name" value="Rossmann-like_a/b/a_fold"/>
</dbReference>
<comment type="caution">
    <text evidence="2">The sequence shown here is derived from an EMBL/GenBank/DDBJ whole genome shotgun (WGS) entry which is preliminary data.</text>
</comment>
<dbReference type="GO" id="GO:0015937">
    <property type="term" value="P:coenzyme A biosynthetic process"/>
    <property type="evidence" value="ECO:0007669"/>
    <property type="project" value="TreeGrafter"/>
</dbReference>
<dbReference type="GO" id="GO:0004140">
    <property type="term" value="F:dephospho-CoA kinase activity"/>
    <property type="evidence" value="ECO:0007669"/>
    <property type="project" value="TreeGrafter"/>
</dbReference>
<reference evidence="2" key="1">
    <citation type="submission" date="2022-08" db="EMBL/GenBank/DDBJ databases">
        <title>Novel sulphate-reducing endosymbionts in the free-living metamonad Anaeramoeba.</title>
        <authorList>
            <person name="Jerlstrom-Hultqvist J."/>
            <person name="Cepicka I."/>
            <person name="Gallot-Lavallee L."/>
            <person name="Salas-Leiva D."/>
            <person name="Curtis B.A."/>
            <person name="Zahonova K."/>
            <person name="Pipaliya S."/>
            <person name="Dacks J."/>
            <person name="Roger A.J."/>
        </authorList>
    </citation>
    <scope>NUCLEOTIDE SEQUENCE</scope>
    <source>
        <strain evidence="2">Busselton2</strain>
    </source>
</reference>
<name>A0AAV7ZN81_9EUKA</name>
<proteinExistence type="predicted"/>
<gene>
    <name evidence="2" type="ORF">M0812_12505</name>
</gene>
<dbReference type="Gene3D" id="3.40.50.620">
    <property type="entry name" value="HUPs"/>
    <property type="match status" value="1"/>
</dbReference>
<dbReference type="SUPFAM" id="SSF52374">
    <property type="entry name" value="Nucleotidylyl transferase"/>
    <property type="match status" value="1"/>
</dbReference>
<dbReference type="AlphaFoldDB" id="A0AAV7ZN81"/>
<organism evidence="2 3">
    <name type="scientific">Anaeramoeba flamelloides</name>
    <dbReference type="NCBI Taxonomy" id="1746091"/>
    <lineage>
        <taxon>Eukaryota</taxon>
        <taxon>Metamonada</taxon>
        <taxon>Anaeramoebidae</taxon>
        <taxon>Anaeramoeba</taxon>
    </lineage>
</organism>
<dbReference type="PANTHER" id="PTHR10695:SF46">
    <property type="entry name" value="BIFUNCTIONAL COENZYME A SYNTHASE-RELATED"/>
    <property type="match status" value="1"/>
</dbReference>
<protein>
    <submittedName>
        <fullName evidence="2">Phosphopantetheine adenylyltransferase</fullName>
    </submittedName>
</protein>
<accession>A0AAV7ZN81</accession>
<evidence type="ECO:0000259" key="1">
    <source>
        <dbReference type="Pfam" id="PF01467"/>
    </source>
</evidence>
<dbReference type="NCBIfam" id="NF001985">
    <property type="entry name" value="PRK00777.1"/>
    <property type="match status" value="1"/>
</dbReference>
<dbReference type="Pfam" id="PF01467">
    <property type="entry name" value="CTP_transf_like"/>
    <property type="match status" value="1"/>
</dbReference>
<keyword evidence="2" id="KW-0808">Transferase</keyword>
<dbReference type="InterPro" id="IPR004821">
    <property type="entry name" value="Cyt_trans-like"/>
</dbReference>